<evidence type="ECO:0000313" key="6">
    <source>
        <dbReference type="EMBL" id="GJN94198.1"/>
    </source>
</evidence>
<dbReference type="Gene3D" id="3.10.490.10">
    <property type="entry name" value="Gamma-glutamyl cyclotransferase-like"/>
    <property type="match status" value="1"/>
</dbReference>
<dbReference type="SUPFAM" id="SSF53383">
    <property type="entry name" value="PLP-dependent transferases"/>
    <property type="match status" value="1"/>
</dbReference>
<dbReference type="AlphaFoldDB" id="A0AAV5GVA2"/>
<dbReference type="InterPro" id="IPR000192">
    <property type="entry name" value="Aminotrans_V_dom"/>
</dbReference>
<feature type="domain" description="Aminotransferase class V" evidence="4">
    <location>
        <begin position="267"/>
        <end position="504"/>
    </location>
</feature>
<dbReference type="Pfam" id="PF06094">
    <property type="entry name" value="GGACT"/>
    <property type="match status" value="1"/>
</dbReference>
<comment type="caution">
    <text evidence="6">The sequence shown here is derived from an EMBL/GenBank/DDBJ whole genome shotgun (WGS) entry which is preliminary data.</text>
</comment>
<feature type="chain" id="PRO_5043360674" description="Pyridoxal phosphate-dependent transferase" evidence="3">
    <location>
        <begin position="17"/>
        <end position="641"/>
    </location>
</feature>
<name>A0AAV5GVA2_9BASI</name>
<dbReference type="CDD" id="cd06661">
    <property type="entry name" value="GGCT_like"/>
    <property type="match status" value="1"/>
</dbReference>
<dbReference type="EMBL" id="BQKY01000016">
    <property type="protein sequence ID" value="GJN94198.1"/>
    <property type="molecule type" value="Genomic_DNA"/>
</dbReference>
<dbReference type="Proteomes" id="UP001342314">
    <property type="component" value="Unassembled WGS sequence"/>
</dbReference>
<evidence type="ECO:0000313" key="7">
    <source>
        <dbReference type="Proteomes" id="UP001342314"/>
    </source>
</evidence>
<keyword evidence="2" id="KW-0175">Coiled coil</keyword>
<proteinExistence type="predicted"/>
<dbReference type="SUPFAM" id="SSF110857">
    <property type="entry name" value="Gamma-glutamyl cyclotransferase-like"/>
    <property type="match status" value="1"/>
</dbReference>
<keyword evidence="1" id="KW-0663">Pyridoxal phosphate</keyword>
<feature type="domain" description="Gamma-glutamylcyclotransferase AIG2-like" evidence="5">
    <location>
        <begin position="7"/>
        <end position="128"/>
    </location>
</feature>
<sequence>MAQTHSLFFYGTLVHAAVLSRVIGNPGEHLETVDAILQDHVRLHVDGEDYPAVIAADDGARLLNRPLTDDEASVRGVLVQGLTDDDVALLDEFEGDEYTRSPCTVTPIASSPAPSRTPLQATVYLWTAPHSRLSPSIWTFEAFLRDSAHRWVGVGSENNPDYAEVDRRRQMKGVITPRGVQESAADALEQVDERLEVEKEKLQNHVEHEPFGRALRTKYWGFDPDYVPLNHGSYGAAPRPVMDRFRALQDASIAAPDRFMKVDYEPLLVQTRQRLADFVKCDRDDLVVVTNATMGVNTVLRSLSTTWEKGDRLLCVSTTMRVLANGNHIVDSHPHLELSLLSVELTYPVAHADVLSAVRAAVETASNDGSGRRIRLALVDGISANPGTIVPWRSLVSYFRTEGILSLVDAAHEFGQVPISLRDAQPDFYVSNVHKWGLGHRTAAVLYVDKRWQHLVHSIPTSHAYAVREPGAEGEGCPGWVDEHVWTGTIEWASILSIPAALDFRERVLGGEERIIAYCHGLAIDGGELVAKELGTQTMRNASTEEGELVACMVNVQLPLPAPSSYTPAQRAQIVSWWNRELTYSHRTFVPIFPHDDKYWVRISAQVYTDMDDFRYGASALKTVCEQIRAGAPFRNGAGEQ</sequence>
<dbReference type="InterPro" id="IPR015421">
    <property type="entry name" value="PyrdxlP-dep_Trfase_major"/>
</dbReference>
<evidence type="ECO:0008006" key="8">
    <source>
        <dbReference type="Google" id="ProtNLM"/>
    </source>
</evidence>
<gene>
    <name evidence="6" type="ORF">Rhopal_007272-T1</name>
</gene>
<evidence type="ECO:0000256" key="3">
    <source>
        <dbReference type="SAM" id="SignalP"/>
    </source>
</evidence>
<dbReference type="InterPro" id="IPR015424">
    <property type="entry name" value="PyrdxlP-dep_Trfase"/>
</dbReference>
<dbReference type="InterPro" id="IPR013024">
    <property type="entry name" value="GGCT-like"/>
</dbReference>
<reference evidence="6 7" key="1">
    <citation type="submission" date="2021-12" db="EMBL/GenBank/DDBJ databases">
        <title>High titer production of polyol ester of fatty acids by Rhodotorula paludigena BS15 towards product separation-free biomass refinery.</title>
        <authorList>
            <person name="Mano J."/>
            <person name="Ono H."/>
            <person name="Tanaka T."/>
            <person name="Naito K."/>
            <person name="Sushida H."/>
            <person name="Ike M."/>
            <person name="Tokuyasu K."/>
            <person name="Kitaoka M."/>
        </authorList>
    </citation>
    <scope>NUCLEOTIDE SEQUENCE [LARGE SCALE GENOMIC DNA]</scope>
    <source>
        <strain evidence="6 7">BS15</strain>
    </source>
</reference>
<feature type="signal peptide" evidence="3">
    <location>
        <begin position="1"/>
        <end position="16"/>
    </location>
</feature>
<protein>
    <recommendedName>
        <fullName evidence="8">Pyridoxal phosphate-dependent transferase</fullName>
    </recommendedName>
</protein>
<dbReference type="Gene3D" id="3.90.1150.10">
    <property type="entry name" value="Aspartate Aminotransferase, domain 1"/>
    <property type="match status" value="1"/>
</dbReference>
<dbReference type="PANTHER" id="PTHR43092:SF2">
    <property type="entry name" value="HERCYNYLCYSTEINE SULFOXIDE LYASE"/>
    <property type="match status" value="1"/>
</dbReference>
<dbReference type="InterPro" id="IPR009288">
    <property type="entry name" value="AIG2-like_dom"/>
</dbReference>
<evidence type="ECO:0000259" key="4">
    <source>
        <dbReference type="Pfam" id="PF00266"/>
    </source>
</evidence>
<feature type="coiled-coil region" evidence="2">
    <location>
        <begin position="181"/>
        <end position="208"/>
    </location>
</feature>
<dbReference type="PANTHER" id="PTHR43092">
    <property type="entry name" value="L-CYSTEINE DESULFHYDRASE"/>
    <property type="match status" value="1"/>
</dbReference>
<organism evidence="6 7">
    <name type="scientific">Rhodotorula paludigena</name>
    <dbReference type="NCBI Taxonomy" id="86838"/>
    <lineage>
        <taxon>Eukaryota</taxon>
        <taxon>Fungi</taxon>
        <taxon>Dikarya</taxon>
        <taxon>Basidiomycota</taxon>
        <taxon>Pucciniomycotina</taxon>
        <taxon>Microbotryomycetes</taxon>
        <taxon>Sporidiobolales</taxon>
        <taxon>Sporidiobolaceae</taxon>
        <taxon>Rhodotorula</taxon>
    </lineage>
</organism>
<dbReference type="InterPro" id="IPR015422">
    <property type="entry name" value="PyrdxlP-dep_Trfase_small"/>
</dbReference>
<evidence type="ECO:0000259" key="5">
    <source>
        <dbReference type="Pfam" id="PF06094"/>
    </source>
</evidence>
<evidence type="ECO:0000256" key="2">
    <source>
        <dbReference type="SAM" id="Coils"/>
    </source>
</evidence>
<accession>A0AAV5GVA2</accession>
<keyword evidence="3" id="KW-0732">Signal</keyword>
<keyword evidence="7" id="KW-1185">Reference proteome</keyword>
<dbReference type="InterPro" id="IPR036568">
    <property type="entry name" value="GGCT-like_sf"/>
</dbReference>
<dbReference type="Gene3D" id="3.40.640.10">
    <property type="entry name" value="Type I PLP-dependent aspartate aminotransferase-like (Major domain)"/>
    <property type="match status" value="1"/>
</dbReference>
<evidence type="ECO:0000256" key="1">
    <source>
        <dbReference type="ARBA" id="ARBA00022898"/>
    </source>
</evidence>
<dbReference type="Pfam" id="PF00266">
    <property type="entry name" value="Aminotran_5"/>
    <property type="match status" value="1"/>
</dbReference>